<keyword evidence="2" id="KW-0418">Kinase</keyword>
<dbReference type="EMBL" id="UGED01000009">
    <property type="protein sequence ID" value="STL53124.1"/>
    <property type="molecule type" value="Genomic_DNA"/>
</dbReference>
<sequence>MAGFSARGQAGQMLKKEGVTLMVEAIHARPGSEFTVTKYSTLGMINQLQKQPDGNGERQRRRRTEPDLYR</sequence>
<evidence type="ECO:0000256" key="1">
    <source>
        <dbReference type="SAM" id="MobiDB-lite"/>
    </source>
</evidence>
<dbReference type="AlphaFoldDB" id="A0A377B8P7"/>
<dbReference type="EC" id="2.7.10.2" evidence="2"/>
<accession>A0A377B8P7</accession>
<keyword evidence="2" id="KW-0808">Transferase</keyword>
<evidence type="ECO:0000313" key="3">
    <source>
        <dbReference type="Proteomes" id="UP000254052"/>
    </source>
</evidence>
<proteinExistence type="predicted"/>
<name>A0A377B8P7_ECOLX</name>
<protein>
    <submittedName>
        <fullName evidence="2">Tyrosine kinase</fullName>
        <ecNumber evidence="2">2.7.10.-</ecNumber>
        <ecNumber evidence="2">2.7.10.2</ecNumber>
    </submittedName>
</protein>
<dbReference type="Proteomes" id="UP000254052">
    <property type="component" value="Unassembled WGS sequence"/>
</dbReference>
<gene>
    <name evidence="2" type="primary">wzc_2</name>
    <name evidence="2" type="ORF">NCTC9962_04201</name>
</gene>
<organism evidence="2 3">
    <name type="scientific">Escherichia coli</name>
    <dbReference type="NCBI Taxonomy" id="562"/>
    <lineage>
        <taxon>Bacteria</taxon>
        <taxon>Pseudomonadati</taxon>
        <taxon>Pseudomonadota</taxon>
        <taxon>Gammaproteobacteria</taxon>
        <taxon>Enterobacterales</taxon>
        <taxon>Enterobacteriaceae</taxon>
        <taxon>Escherichia</taxon>
    </lineage>
</organism>
<dbReference type="Pfam" id="PF23607">
    <property type="entry name" value="WZC_N"/>
    <property type="match status" value="1"/>
</dbReference>
<evidence type="ECO:0000313" key="2">
    <source>
        <dbReference type="EMBL" id="STL53124.1"/>
    </source>
</evidence>
<dbReference type="GO" id="GO:0004715">
    <property type="term" value="F:non-membrane spanning protein tyrosine kinase activity"/>
    <property type="evidence" value="ECO:0007669"/>
    <property type="project" value="UniProtKB-EC"/>
</dbReference>
<reference evidence="2 3" key="1">
    <citation type="submission" date="2018-06" db="EMBL/GenBank/DDBJ databases">
        <authorList>
            <consortium name="Pathogen Informatics"/>
            <person name="Doyle S."/>
        </authorList>
    </citation>
    <scope>NUCLEOTIDE SEQUENCE [LARGE SCALE GENOMIC DNA]</scope>
    <source>
        <strain evidence="2 3">NCTC9962</strain>
    </source>
</reference>
<dbReference type="EC" id="2.7.10.-" evidence="2"/>
<feature type="region of interest" description="Disordered" evidence="1">
    <location>
        <begin position="45"/>
        <end position="70"/>
    </location>
</feature>